<feature type="domain" description="Peptidase S9 prolyl oligopeptidase catalytic" evidence="2">
    <location>
        <begin position="229"/>
        <end position="276"/>
    </location>
</feature>
<reference evidence="4 5" key="1">
    <citation type="journal article" date="2016" name="Mol. Biol. Evol.">
        <title>Comparative Genomics of Early-Diverging Mushroom-Forming Fungi Provides Insights into the Origins of Lignocellulose Decay Capabilities.</title>
        <authorList>
            <person name="Nagy L.G."/>
            <person name="Riley R."/>
            <person name="Tritt A."/>
            <person name="Adam C."/>
            <person name="Daum C."/>
            <person name="Floudas D."/>
            <person name="Sun H."/>
            <person name="Yadav J.S."/>
            <person name="Pangilinan J."/>
            <person name="Larsson K.H."/>
            <person name="Matsuura K."/>
            <person name="Barry K."/>
            <person name="Labutti K."/>
            <person name="Kuo R."/>
            <person name="Ohm R.A."/>
            <person name="Bhattacharya S.S."/>
            <person name="Shirouzu T."/>
            <person name="Yoshinaga Y."/>
            <person name="Martin F.M."/>
            <person name="Grigoriev I.V."/>
            <person name="Hibbett D.S."/>
        </authorList>
    </citation>
    <scope>NUCLEOTIDE SEQUENCE [LARGE SCALE GENOMIC DNA]</scope>
    <source>
        <strain evidence="4 5">L-15889</strain>
    </source>
</reference>
<dbReference type="STRING" id="1314783.A0A165KUL4"/>
<dbReference type="PANTHER" id="PTHR48081">
    <property type="entry name" value="AB HYDROLASE SUPERFAMILY PROTEIN C4A8.06C"/>
    <property type="match status" value="1"/>
</dbReference>
<dbReference type="Gene3D" id="3.40.50.1820">
    <property type="entry name" value="alpha/beta hydrolase"/>
    <property type="match status" value="1"/>
</dbReference>
<evidence type="ECO:0000259" key="2">
    <source>
        <dbReference type="Pfam" id="PF00326"/>
    </source>
</evidence>
<keyword evidence="1 4" id="KW-0378">Hydrolase</keyword>
<dbReference type="OrthoDB" id="19653at2759"/>
<dbReference type="SUPFAM" id="SSF53474">
    <property type="entry name" value="alpha/beta-Hydrolases"/>
    <property type="match status" value="1"/>
</dbReference>
<evidence type="ECO:0000259" key="3">
    <source>
        <dbReference type="Pfam" id="PF07859"/>
    </source>
</evidence>
<dbReference type="EMBL" id="KV429170">
    <property type="protein sequence ID" value="KZT63603.1"/>
    <property type="molecule type" value="Genomic_DNA"/>
</dbReference>
<sequence length="308" mass="33590">MRTATYSRVGPLEIKVDFQVPPSVKAGILPGLVFFHGGGMVAGSRTEYFEWASESALAKGMIFFTADYRLIHPSTGFDVVEDVRALFTFLADPSFSETYLPDGIFLDITRLAAMGVSGGGYPARAAALYAQPKPNAVFLLYAMGGSFLSDHWLSVKHPTASLVADNPIVASQNADRIYLFGYWWRTGELLDHVLGEPVSSKLRALPPAERLTAIPTRLFPALLEAQYDEFFPPTFLLHGDADTTVLPEESQTTFDRLRALGVTVEMEVVPGAPHGLFTSFSPLQFAPGAAEAQERGMTFLARYLLGST</sequence>
<accession>A0A165KUL4</accession>
<keyword evidence="5" id="KW-1185">Reference proteome</keyword>
<name>A0A165KUL4_9APHY</name>
<dbReference type="Proteomes" id="UP000076727">
    <property type="component" value="Unassembled WGS sequence"/>
</dbReference>
<evidence type="ECO:0000313" key="4">
    <source>
        <dbReference type="EMBL" id="KZT63603.1"/>
    </source>
</evidence>
<dbReference type="AlphaFoldDB" id="A0A165KUL4"/>
<dbReference type="GO" id="GO:0006508">
    <property type="term" value="P:proteolysis"/>
    <property type="evidence" value="ECO:0007669"/>
    <property type="project" value="InterPro"/>
</dbReference>
<dbReference type="GO" id="GO:0008236">
    <property type="term" value="F:serine-type peptidase activity"/>
    <property type="evidence" value="ECO:0007669"/>
    <property type="project" value="InterPro"/>
</dbReference>
<feature type="domain" description="Alpha/beta hydrolase fold-3" evidence="3">
    <location>
        <begin position="32"/>
        <end position="208"/>
    </location>
</feature>
<dbReference type="InterPro" id="IPR001375">
    <property type="entry name" value="Peptidase_S9_cat"/>
</dbReference>
<organism evidence="4 5">
    <name type="scientific">Daedalea quercina L-15889</name>
    <dbReference type="NCBI Taxonomy" id="1314783"/>
    <lineage>
        <taxon>Eukaryota</taxon>
        <taxon>Fungi</taxon>
        <taxon>Dikarya</taxon>
        <taxon>Basidiomycota</taxon>
        <taxon>Agaricomycotina</taxon>
        <taxon>Agaricomycetes</taxon>
        <taxon>Polyporales</taxon>
        <taxon>Fomitopsis</taxon>
    </lineage>
</organism>
<dbReference type="InterPro" id="IPR050300">
    <property type="entry name" value="GDXG_lipolytic_enzyme"/>
</dbReference>
<dbReference type="Pfam" id="PF00326">
    <property type="entry name" value="Peptidase_S9"/>
    <property type="match status" value="1"/>
</dbReference>
<dbReference type="Pfam" id="PF07859">
    <property type="entry name" value="Abhydrolase_3"/>
    <property type="match status" value="1"/>
</dbReference>
<protein>
    <submittedName>
        <fullName evidence="4">Alpha/beta-hydrolase</fullName>
    </submittedName>
</protein>
<dbReference type="InterPro" id="IPR013094">
    <property type="entry name" value="AB_hydrolase_3"/>
</dbReference>
<evidence type="ECO:0000256" key="1">
    <source>
        <dbReference type="ARBA" id="ARBA00022801"/>
    </source>
</evidence>
<proteinExistence type="predicted"/>
<dbReference type="InterPro" id="IPR029058">
    <property type="entry name" value="AB_hydrolase_fold"/>
</dbReference>
<evidence type="ECO:0000313" key="5">
    <source>
        <dbReference type="Proteomes" id="UP000076727"/>
    </source>
</evidence>
<dbReference type="PANTHER" id="PTHR48081:SF3">
    <property type="entry name" value="ALPHA_BETA HYDROLASE FOLD-3 DOMAIN-CONTAINING PROTEIN"/>
    <property type="match status" value="1"/>
</dbReference>
<gene>
    <name evidence="4" type="ORF">DAEQUDRAFT_770471</name>
</gene>